<reference evidence="2" key="2">
    <citation type="journal article" date="2017" name="Nat. Plants">
        <title>The Aegilops tauschii genome reveals multiple impacts of transposons.</title>
        <authorList>
            <person name="Zhao G."/>
            <person name="Zou C."/>
            <person name="Li K."/>
            <person name="Wang K."/>
            <person name="Li T."/>
            <person name="Gao L."/>
            <person name="Zhang X."/>
            <person name="Wang H."/>
            <person name="Yang Z."/>
            <person name="Liu X."/>
            <person name="Jiang W."/>
            <person name="Mao L."/>
            <person name="Kong X."/>
            <person name="Jiao Y."/>
            <person name="Jia J."/>
        </authorList>
    </citation>
    <scope>NUCLEOTIDE SEQUENCE [LARGE SCALE GENOMIC DNA]</scope>
    <source>
        <strain evidence="2">cv. AL8/78</strain>
    </source>
</reference>
<evidence type="ECO:0000313" key="2">
    <source>
        <dbReference type="Proteomes" id="UP000015105"/>
    </source>
</evidence>
<protein>
    <submittedName>
        <fullName evidence="1">Uncharacterized protein</fullName>
    </submittedName>
</protein>
<evidence type="ECO:0000313" key="1">
    <source>
        <dbReference type="EnsemblPlants" id="AET4Gv20564300.2"/>
    </source>
</evidence>
<keyword evidence="2" id="KW-1185">Reference proteome</keyword>
<reference evidence="2" key="1">
    <citation type="journal article" date="2014" name="Science">
        <title>Ancient hybridizations among the ancestral genomes of bread wheat.</title>
        <authorList>
            <consortium name="International Wheat Genome Sequencing Consortium,"/>
            <person name="Marcussen T."/>
            <person name="Sandve S.R."/>
            <person name="Heier L."/>
            <person name="Spannagl M."/>
            <person name="Pfeifer M."/>
            <person name="Jakobsen K.S."/>
            <person name="Wulff B.B."/>
            <person name="Steuernagel B."/>
            <person name="Mayer K.F."/>
            <person name="Olsen O.A."/>
        </authorList>
    </citation>
    <scope>NUCLEOTIDE SEQUENCE [LARGE SCALE GENOMIC DNA]</scope>
    <source>
        <strain evidence="2">cv. AL8/78</strain>
    </source>
</reference>
<reference evidence="1" key="4">
    <citation type="submission" date="2019-03" db="UniProtKB">
        <authorList>
            <consortium name="EnsemblPlants"/>
        </authorList>
    </citation>
    <scope>IDENTIFICATION</scope>
</reference>
<organism evidence="1 2">
    <name type="scientific">Aegilops tauschii subsp. strangulata</name>
    <name type="common">Goatgrass</name>
    <dbReference type="NCBI Taxonomy" id="200361"/>
    <lineage>
        <taxon>Eukaryota</taxon>
        <taxon>Viridiplantae</taxon>
        <taxon>Streptophyta</taxon>
        <taxon>Embryophyta</taxon>
        <taxon>Tracheophyta</taxon>
        <taxon>Spermatophyta</taxon>
        <taxon>Magnoliopsida</taxon>
        <taxon>Liliopsida</taxon>
        <taxon>Poales</taxon>
        <taxon>Poaceae</taxon>
        <taxon>BOP clade</taxon>
        <taxon>Pooideae</taxon>
        <taxon>Triticodae</taxon>
        <taxon>Triticeae</taxon>
        <taxon>Triticinae</taxon>
        <taxon>Aegilops</taxon>
    </lineage>
</organism>
<dbReference type="AlphaFoldDB" id="A0A453IHQ9"/>
<sequence>PRRPSPGHQSPQGVRSVGLCPAATHDHRACLPRHLKQQRPTGDASMAMTTTSSRLTTTQYSFLSSTPCSPTTMAALPRRRRAGARYPRIQAIEFDQNTVRPKRLQRPFCGAYHLISCRVLTSGFLVASGCGHNCRRRQRRRRDRHPDFLRESN</sequence>
<dbReference type="EnsemblPlants" id="AET4Gv20564300.2">
    <property type="protein sequence ID" value="AET4Gv20564300.2"/>
    <property type="gene ID" value="AET4Gv20564300"/>
</dbReference>
<dbReference type="Gramene" id="AET4Gv20564300.2">
    <property type="protein sequence ID" value="AET4Gv20564300.2"/>
    <property type="gene ID" value="AET4Gv20564300"/>
</dbReference>
<accession>A0A453IHQ9</accession>
<dbReference type="Proteomes" id="UP000015105">
    <property type="component" value="Chromosome 4D"/>
</dbReference>
<reference evidence="1" key="5">
    <citation type="journal article" date="2021" name="G3 (Bethesda)">
        <title>Aegilops tauschii genome assembly Aet v5.0 features greater sequence contiguity and improved annotation.</title>
        <authorList>
            <person name="Wang L."/>
            <person name="Zhu T."/>
            <person name="Rodriguez J.C."/>
            <person name="Deal K.R."/>
            <person name="Dubcovsky J."/>
            <person name="McGuire P.E."/>
            <person name="Lux T."/>
            <person name="Spannagl M."/>
            <person name="Mayer K.F.X."/>
            <person name="Baldrich P."/>
            <person name="Meyers B.C."/>
            <person name="Huo N."/>
            <person name="Gu Y.Q."/>
            <person name="Zhou H."/>
            <person name="Devos K.M."/>
            <person name="Bennetzen J.L."/>
            <person name="Unver T."/>
            <person name="Budak H."/>
            <person name="Gulick P.J."/>
            <person name="Galiba G."/>
            <person name="Kalapos B."/>
            <person name="Nelson D.R."/>
            <person name="Li P."/>
            <person name="You F.M."/>
            <person name="Luo M.C."/>
            <person name="Dvorak J."/>
        </authorList>
    </citation>
    <scope>NUCLEOTIDE SEQUENCE [LARGE SCALE GENOMIC DNA]</scope>
    <source>
        <strain evidence="1">cv. AL8/78</strain>
    </source>
</reference>
<name>A0A453IHQ9_AEGTS</name>
<reference evidence="1" key="3">
    <citation type="journal article" date="2017" name="Nature">
        <title>Genome sequence of the progenitor of the wheat D genome Aegilops tauschii.</title>
        <authorList>
            <person name="Luo M.C."/>
            <person name="Gu Y.Q."/>
            <person name="Puiu D."/>
            <person name="Wang H."/>
            <person name="Twardziok S.O."/>
            <person name="Deal K.R."/>
            <person name="Huo N."/>
            <person name="Zhu T."/>
            <person name="Wang L."/>
            <person name="Wang Y."/>
            <person name="McGuire P.E."/>
            <person name="Liu S."/>
            <person name="Long H."/>
            <person name="Ramasamy R.K."/>
            <person name="Rodriguez J.C."/>
            <person name="Van S.L."/>
            <person name="Yuan L."/>
            <person name="Wang Z."/>
            <person name="Xia Z."/>
            <person name="Xiao L."/>
            <person name="Anderson O.D."/>
            <person name="Ouyang S."/>
            <person name="Liang Y."/>
            <person name="Zimin A.V."/>
            <person name="Pertea G."/>
            <person name="Qi P."/>
            <person name="Bennetzen J.L."/>
            <person name="Dai X."/>
            <person name="Dawson M.W."/>
            <person name="Muller H.G."/>
            <person name="Kugler K."/>
            <person name="Rivarola-Duarte L."/>
            <person name="Spannagl M."/>
            <person name="Mayer K.F.X."/>
            <person name="Lu F.H."/>
            <person name="Bevan M.W."/>
            <person name="Leroy P."/>
            <person name="Li P."/>
            <person name="You F.M."/>
            <person name="Sun Q."/>
            <person name="Liu Z."/>
            <person name="Lyons E."/>
            <person name="Wicker T."/>
            <person name="Salzberg S.L."/>
            <person name="Devos K.M."/>
            <person name="Dvorak J."/>
        </authorList>
    </citation>
    <scope>NUCLEOTIDE SEQUENCE [LARGE SCALE GENOMIC DNA]</scope>
    <source>
        <strain evidence="1">cv. AL8/78</strain>
    </source>
</reference>
<proteinExistence type="predicted"/>